<gene>
    <name evidence="1" type="ORF">L2E82_45927</name>
</gene>
<dbReference type="EMBL" id="CM042016">
    <property type="protein sequence ID" value="KAI3701276.1"/>
    <property type="molecule type" value="Genomic_DNA"/>
</dbReference>
<comment type="caution">
    <text evidence="1">The sequence shown here is derived from an EMBL/GenBank/DDBJ whole genome shotgun (WGS) entry which is preliminary data.</text>
</comment>
<proteinExistence type="predicted"/>
<protein>
    <submittedName>
        <fullName evidence="1">Uncharacterized protein</fullName>
    </submittedName>
</protein>
<reference evidence="1 2" key="2">
    <citation type="journal article" date="2022" name="Mol. Ecol. Resour.">
        <title>The genomes of chicory, endive, great burdock and yacon provide insights into Asteraceae paleo-polyploidization history and plant inulin production.</title>
        <authorList>
            <person name="Fan W."/>
            <person name="Wang S."/>
            <person name="Wang H."/>
            <person name="Wang A."/>
            <person name="Jiang F."/>
            <person name="Liu H."/>
            <person name="Zhao H."/>
            <person name="Xu D."/>
            <person name="Zhang Y."/>
        </authorList>
    </citation>
    <scope>NUCLEOTIDE SEQUENCE [LARGE SCALE GENOMIC DNA]</scope>
    <source>
        <strain evidence="2">cv. Punajuju</strain>
        <tissue evidence="1">Leaves</tissue>
    </source>
</reference>
<sequence length="428" mass="48287">MSIGKKQELFGIKLKHAILIRKKANKTTPSPTWKLGFSNSSSPDPHFSMKSSASARKIGANLWEVQPQFNFNKDEGDRDDDGGGDVDGDGDHGGLIHHSRRHHYEKEGFEISDQLDEEPSDSDPQTPEIKTSLRKNIKILRHLSIGKNEDLQHVSSATCCSSMQVTPYACAMTPTSYTLKTSTHLLKVLNRIWNLEEQHSSNVASIQALKRELDISRAQIKTLIEERKNDHQEISELRKSTHEKKKKTAAPSTKDEISDMKSSLSREKKARILLESLCDEFAKGIRVYEQKVRSLQRNRGRKDEIEPDRLILHVSEAWLDERAQMKCDSSENTSISDNLCCEIETFLEAKKKQSRGSRVEDDPEPSSRAVSKMVDSGHRAGEPSSKSMSRRTDQGQAREGVKSNTLMAKLLEARLESKLLKSRTKKIG</sequence>
<evidence type="ECO:0000313" key="1">
    <source>
        <dbReference type="EMBL" id="KAI3701276.1"/>
    </source>
</evidence>
<reference evidence="2" key="1">
    <citation type="journal article" date="2022" name="Mol. Ecol. Resour.">
        <title>The genomes of chicory, endive, great burdock and yacon provide insights into Asteraceae palaeo-polyploidization history and plant inulin production.</title>
        <authorList>
            <person name="Fan W."/>
            <person name="Wang S."/>
            <person name="Wang H."/>
            <person name="Wang A."/>
            <person name="Jiang F."/>
            <person name="Liu H."/>
            <person name="Zhao H."/>
            <person name="Xu D."/>
            <person name="Zhang Y."/>
        </authorList>
    </citation>
    <scope>NUCLEOTIDE SEQUENCE [LARGE SCALE GENOMIC DNA]</scope>
    <source>
        <strain evidence="2">cv. Punajuju</strain>
    </source>
</reference>
<organism evidence="1 2">
    <name type="scientific">Cichorium intybus</name>
    <name type="common">Chicory</name>
    <dbReference type="NCBI Taxonomy" id="13427"/>
    <lineage>
        <taxon>Eukaryota</taxon>
        <taxon>Viridiplantae</taxon>
        <taxon>Streptophyta</taxon>
        <taxon>Embryophyta</taxon>
        <taxon>Tracheophyta</taxon>
        <taxon>Spermatophyta</taxon>
        <taxon>Magnoliopsida</taxon>
        <taxon>eudicotyledons</taxon>
        <taxon>Gunneridae</taxon>
        <taxon>Pentapetalae</taxon>
        <taxon>asterids</taxon>
        <taxon>campanulids</taxon>
        <taxon>Asterales</taxon>
        <taxon>Asteraceae</taxon>
        <taxon>Cichorioideae</taxon>
        <taxon>Cichorieae</taxon>
        <taxon>Cichoriinae</taxon>
        <taxon>Cichorium</taxon>
    </lineage>
</organism>
<evidence type="ECO:0000313" key="2">
    <source>
        <dbReference type="Proteomes" id="UP001055811"/>
    </source>
</evidence>
<name>A0ACB8ZVB5_CICIN</name>
<keyword evidence="2" id="KW-1185">Reference proteome</keyword>
<accession>A0ACB8ZVB5</accession>
<dbReference type="Proteomes" id="UP001055811">
    <property type="component" value="Linkage Group LG08"/>
</dbReference>